<keyword evidence="3" id="KW-1185">Reference proteome</keyword>
<evidence type="ECO:0000313" key="3">
    <source>
        <dbReference type="Proteomes" id="UP001434883"/>
    </source>
</evidence>
<comment type="caution">
    <text evidence="2">The sequence shown here is derived from an EMBL/GenBank/DDBJ whole genome shotgun (WGS) entry which is preliminary data.</text>
</comment>
<evidence type="ECO:0000313" key="2">
    <source>
        <dbReference type="EMBL" id="MEQ2195584.1"/>
    </source>
</evidence>
<dbReference type="EMBL" id="JAHRIN010011529">
    <property type="protein sequence ID" value="MEQ2195584.1"/>
    <property type="molecule type" value="Genomic_DNA"/>
</dbReference>
<evidence type="ECO:0000256" key="1">
    <source>
        <dbReference type="SAM" id="MobiDB-lite"/>
    </source>
</evidence>
<feature type="compositionally biased region" description="Low complexity" evidence="1">
    <location>
        <begin position="39"/>
        <end position="48"/>
    </location>
</feature>
<reference evidence="2 3" key="1">
    <citation type="submission" date="2021-06" db="EMBL/GenBank/DDBJ databases">
        <authorList>
            <person name="Palmer J.M."/>
        </authorList>
    </citation>
    <scope>NUCLEOTIDE SEQUENCE [LARGE SCALE GENOMIC DNA]</scope>
    <source>
        <strain evidence="2 3">XC_2019</strain>
        <tissue evidence="2">Muscle</tissue>
    </source>
</reference>
<dbReference type="Proteomes" id="UP001434883">
    <property type="component" value="Unassembled WGS sequence"/>
</dbReference>
<protein>
    <submittedName>
        <fullName evidence="2">Uncharacterized protein</fullName>
    </submittedName>
</protein>
<organism evidence="2 3">
    <name type="scientific">Xenoophorus captivus</name>
    <dbReference type="NCBI Taxonomy" id="1517983"/>
    <lineage>
        <taxon>Eukaryota</taxon>
        <taxon>Metazoa</taxon>
        <taxon>Chordata</taxon>
        <taxon>Craniata</taxon>
        <taxon>Vertebrata</taxon>
        <taxon>Euteleostomi</taxon>
        <taxon>Actinopterygii</taxon>
        <taxon>Neopterygii</taxon>
        <taxon>Teleostei</taxon>
        <taxon>Neoteleostei</taxon>
        <taxon>Acanthomorphata</taxon>
        <taxon>Ovalentaria</taxon>
        <taxon>Atherinomorphae</taxon>
        <taxon>Cyprinodontiformes</taxon>
        <taxon>Goodeidae</taxon>
        <taxon>Xenoophorus</taxon>
    </lineage>
</organism>
<name>A0ABV0QID7_9TELE</name>
<feature type="compositionally biased region" description="Basic and acidic residues" evidence="1">
    <location>
        <begin position="27"/>
        <end position="38"/>
    </location>
</feature>
<accession>A0ABV0QID7</accession>
<gene>
    <name evidence="2" type="ORF">XENOCAPTIV_015098</name>
</gene>
<sequence>MMVRIHLQSIGKVIHQRRQTGESQDGDEGKWKLGEKKSGVSSVGIKSGPPAQVVDVKRPFLILIRTKLSIHILQCAVPINFLKNPLGGAVATQVIIHIGEINLKTHHLFPSLAYIV</sequence>
<feature type="region of interest" description="Disordered" evidence="1">
    <location>
        <begin position="15"/>
        <end position="48"/>
    </location>
</feature>
<proteinExistence type="predicted"/>